<evidence type="ECO:0000313" key="2">
    <source>
        <dbReference type="Proteomes" id="UP001061452"/>
    </source>
</evidence>
<dbReference type="Proteomes" id="UP001061452">
    <property type="component" value="Unassembled WGS sequence"/>
</dbReference>
<organism evidence="1 2">
    <name type="scientific">Komagataeibacter intermedius NRIC 0521</name>
    <dbReference type="NCBI Taxonomy" id="1307934"/>
    <lineage>
        <taxon>Bacteria</taxon>
        <taxon>Pseudomonadati</taxon>
        <taxon>Pseudomonadota</taxon>
        <taxon>Alphaproteobacteria</taxon>
        <taxon>Acetobacterales</taxon>
        <taxon>Acetobacteraceae</taxon>
        <taxon>Komagataeibacter</taxon>
    </lineage>
</organism>
<gene>
    <name evidence="1" type="ORF">AA0521_1088</name>
</gene>
<comment type="caution">
    <text evidence="1">The sequence shown here is derived from an EMBL/GenBank/DDBJ whole genome shotgun (WGS) entry which is preliminary data.</text>
</comment>
<name>A0ABQ0PGK8_9PROT</name>
<keyword evidence="2" id="KW-1185">Reference proteome</keyword>
<sequence>MAECEGWDRVHSRDPKDMDANANIALLLLQIKKRRGIRPYVEQARQNWLQRRRVVPLRAQKVRERELIAQEACKPPLIRAAFCVYAPEKT</sequence>
<reference evidence="1" key="1">
    <citation type="submission" date="2013-04" db="EMBL/GenBank/DDBJ databases">
        <title>The genome sequencing project of 58 acetic acid bacteria.</title>
        <authorList>
            <person name="Okamoto-Kainuma A."/>
            <person name="Ishikawa M."/>
            <person name="Umino S."/>
            <person name="Koizumi Y."/>
            <person name="Shiwa Y."/>
            <person name="Yoshikawa H."/>
            <person name="Matsutani M."/>
            <person name="Matsushita K."/>
        </authorList>
    </citation>
    <scope>NUCLEOTIDE SEQUENCE</scope>
    <source>
        <strain evidence="1">NRIC 0521</strain>
    </source>
</reference>
<accession>A0ABQ0PGK8</accession>
<dbReference type="EMBL" id="BAQJ01000033">
    <property type="protein sequence ID" value="GBQ67858.1"/>
    <property type="molecule type" value="Genomic_DNA"/>
</dbReference>
<evidence type="ECO:0008006" key="3">
    <source>
        <dbReference type="Google" id="ProtNLM"/>
    </source>
</evidence>
<protein>
    <recommendedName>
        <fullName evidence="3">Transposase</fullName>
    </recommendedName>
</protein>
<evidence type="ECO:0000313" key="1">
    <source>
        <dbReference type="EMBL" id="GBQ67858.1"/>
    </source>
</evidence>
<proteinExistence type="predicted"/>